<dbReference type="InterPro" id="IPR017853">
    <property type="entry name" value="GH"/>
</dbReference>
<evidence type="ECO:0000313" key="4">
    <source>
        <dbReference type="EMBL" id="ANF53484.1"/>
    </source>
</evidence>
<proteinExistence type="predicted"/>
<organism evidence="4 5">
    <name type="scientific">Brevundimonas naejangsanensis</name>
    <dbReference type="NCBI Taxonomy" id="588932"/>
    <lineage>
        <taxon>Bacteria</taxon>
        <taxon>Pseudomonadati</taxon>
        <taxon>Pseudomonadota</taxon>
        <taxon>Alphaproteobacteria</taxon>
        <taxon>Caulobacterales</taxon>
        <taxon>Caulobacteraceae</taxon>
        <taxon>Brevundimonas</taxon>
    </lineage>
</organism>
<dbReference type="eggNOG" id="COG3391">
    <property type="taxonomic scope" value="Bacteria"/>
</dbReference>
<keyword evidence="5" id="KW-1185">Reference proteome</keyword>
<dbReference type="InterPro" id="IPR056490">
    <property type="entry name" value="Rcc01698_C"/>
</dbReference>
<evidence type="ECO:0000259" key="1">
    <source>
        <dbReference type="Pfam" id="PF13547"/>
    </source>
</evidence>
<dbReference type="Pfam" id="PF13547">
    <property type="entry name" value="GTA_TIM"/>
    <property type="match status" value="1"/>
</dbReference>
<name>A0A172Y2P3_9CAUL</name>
<dbReference type="SUPFAM" id="SSF51445">
    <property type="entry name" value="(Trans)glycosidases"/>
    <property type="match status" value="1"/>
</dbReference>
<protein>
    <recommendedName>
        <fullName evidence="6">Host specificity protein</fullName>
    </recommendedName>
</protein>
<feature type="domain" description="Tip attachment protein J" evidence="2">
    <location>
        <begin position="730"/>
        <end position="885"/>
    </location>
</feature>
<reference evidence="4 5" key="1">
    <citation type="journal article" date="2014" name="Genome Announc.">
        <title>Genome Sequence of a Promising Hydrogen-Producing Facultative Anaerobic Bacterium, Brevundimonas naejangsanensis Strain B1.</title>
        <authorList>
            <person name="Su H."/>
            <person name="Zhang T."/>
            <person name="Bao M."/>
            <person name="Jiang Y."/>
            <person name="Wang Y."/>
            <person name="Tan T."/>
        </authorList>
    </citation>
    <scope>NUCLEOTIDE SEQUENCE [LARGE SCALE GENOMIC DNA]</scope>
    <source>
        <strain evidence="4 5">B1</strain>
    </source>
</reference>
<dbReference type="Pfam" id="PF23666">
    <property type="entry name" value="Rcc01698_C"/>
    <property type="match status" value="1"/>
</dbReference>
<accession>A0A172Y2P3</accession>
<dbReference type="STRING" id="588932.DA69_01070"/>
<feature type="domain" description="GTA TIM-barrel-like" evidence="1">
    <location>
        <begin position="380"/>
        <end position="671"/>
    </location>
</feature>
<evidence type="ECO:0008006" key="6">
    <source>
        <dbReference type="Google" id="ProtNLM"/>
    </source>
</evidence>
<sequence>MAQVLLGGLGGMAGVSSLGLLAGGLLGRALDDRLVAGLSPARQVGPRLEGLKLQSSAEGAPMACVFGRARVTGQVIWAARFLERKEKRSAGKAGKTIDYAYSLSFAVALCEGPIDGVGRVWADGQPMDMTGVTMRLHRGTKDQMPDPLIEAVEGRAPAYRGTAYVVFEDLPLDAYGDRAPQLSFEVFRRPQGAEPQMEDRLEGVCLIPGAGEFCLATEPVMRREGLTKSTPENVHLTAGQTDLEASLDQLTAQAPRLKRVSLVVGWFGDDICMSHCRIRPGVERRQKPTEPLVWRVAGVERADAHLISQVEDGPAYGGTPSDDSVRQAIRALKARGLEVTLYPFVFMDCPGYPWRGRIEGTDGAGATAEVAALFGTADGWGLRRLALHYAKIGAEEGADGLLIGSEMRGLTWTRDAGGGFPAVAQLRTLAAECRAVVGPGVKLSYAADWSEYFGWQREGEVRFHLDPLWADPNIDYVAIDWYPPMGDWRGGDGGVDAQAFRGPSDPAYLAAQVAGGEGYDWFYANAADRAAQRRTAIEDGAHGEAWIWRYKDLKGWWSNPHHERIGGARQAAPTAWVPQMKPIRLTEFGCAAVDRGGNAPNLFQDPKSSENALPPYSTGARDDRMQRRLIEAVLTHYAQPANNPISGVYGGPMLQGADVWCWDARPYPAFPALAEVWADAGAWRTGHWLNGRMGGDARGLIEAILKRGGLAETDYTVGAVDGAVTGYVIDRPMATKDALAPLIQTLGATAAERDGRVAVLGETAREMMLHQAALALPDKGGSAAAERRLTPRPSAARLRFIDEAADYQLGAVTVRGDGEGGGVDAALPAVVGAGLATAAAQRLLQGEAAEQLTLKLGPLEALKLEPGDVAAVEGRAGDWRVERLDWDETPRAVLTPVVEAVVVDAPEDWRGDGGGATTAGAPFLMLLDLPPLPGEEGDGRSVVAAAAEPWRPMALHGGASVDSLTPRAVVETPATVGTLTAPLRPGVVGRWDETAVLNVRIEGQAPQSRAAEAVLSGANVLAVRSGEGWELVQFRRAELVGGDVWRLSGLLRGQQGTEEAAARGAEAGALVVVLERGMARAEVDAAERGLPRIWRAGPAGAPPGGAGTTEVGFTWANRNAAPWRSAHLRAVAEGGGWRLSWTPRVRLGGDGWDAEPVEVDPRRFRMRVLDGAVVRRVWEVEGLTAVYGAAEVAADFPGGLGADAHVAVAQWGDGYGWGPEAVAGL</sequence>
<dbReference type="InterPro" id="IPR032876">
    <property type="entry name" value="J_dom"/>
</dbReference>
<dbReference type="Proteomes" id="UP000077603">
    <property type="component" value="Chromosome"/>
</dbReference>
<evidence type="ECO:0000259" key="2">
    <source>
        <dbReference type="Pfam" id="PF13550"/>
    </source>
</evidence>
<evidence type="ECO:0000259" key="3">
    <source>
        <dbReference type="Pfam" id="PF23666"/>
    </source>
</evidence>
<evidence type="ECO:0000313" key="5">
    <source>
        <dbReference type="Proteomes" id="UP000077603"/>
    </source>
</evidence>
<dbReference type="AlphaFoldDB" id="A0A172Y2P3"/>
<dbReference type="EMBL" id="CP015614">
    <property type="protein sequence ID" value="ANF53484.1"/>
    <property type="molecule type" value="Genomic_DNA"/>
</dbReference>
<dbReference type="Gene3D" id="3.20.20.80">
    <property type="entry name" value="Glycosidases"/>
    <property type="match status" value="1"/>
</dbReference>
<dbReference type="Pfam" id="PF13550">
    <property type="entry name" value="Phage-tail_3"/>
    <property type="match status" value="1"/>
</dbReference>
<dbReference type="RefSeq" id="WP_025977869.1">
    <property type="nucleotide sequence ID" value="NZ_CP015614.1"/>
</dbReference>
<gene>
    <name evidence="4" type="ORF">DA69_01070</name>
</gene>
<dbReference type="CDD" id="cd19607">
    <property type="entry name" value="GTA_TIM-barrel-like"/>
    <property type="match status" value="1"/>
</dbReference>
<dbReference type="KEGG" id="bne:DA69_01070"/>
<dbReference type="OrthoDB" id="8445115at2"/>
<dbReference type="InterPro" id="IPR025195">
    <property type="entry name" value="GTA_TIM_dom"/>
</dbReference>
<feature type="domain" description="Rcc01698-like C-terminal" evidence="3">
    <location>
        <begin position="974"/>
        <end position="1072"/>
    </location>
</feature>